<sequence length="151" mass="17371">MQDITHSGEPAARVVFLFQKDYQRYNDGNMSALAAFQILPHDYYPISEAMAATPKSHMGRPHVMTKPTISKLRLAFLVGCSEREACIFAGIHRLTLYRYQDKNPDFCDQKQAWQTYLVLQARFNIAEAIRAGDVQSSWRYLRAKHPEEFGV</sequence>
<comment type="caution">
    <text evidence="1">The sequence shown here is derived from an EMBL/GenBank/DDBJ whole genome shotgun (WGS) entry which is preliminary data.</text>
</comment>
<organism evidence="1 2">
    <name type="scientific">Candidatus Uhrbacteria bacterium RIFOXYB2_FULL_57_15</name>
    <dbReference type="NCBI Taxonomy" id="1802422"/>
    <lineage>
        <taxon>Bacteria</taxon>
        <taxon>Candidatus Uhriibacteriota</taxon>
    </lineage>
</organism>
<dbReference type="Proteomes" id="UP000176501">
    <property type="component" value="Unassembled WGS sequence"/>
</dbReference>
<dbReference type="EMBL" id="MGFE01000009">
    <property type="protein sequence ID" value="OGL99157.1"/>
    <property type="molecule type" value="Genomic_DNA"/>
</dbReference>
<evidence type="ECO:0000313" key="2">
    <source>
        <dbReference type="Proteomes" id="UP000176501"/>
    </source>
</evidence>
<proteinExistence type="predicted"/>
<evidence type="ECO:0000313" key="1">
    <source>
        <dbReference type="EMBL" id="OGL99157.1"/>
    </source>
</evidence>
<protein>
    <submittedName>
        <fullName evidence="1">Uncharacterized protein</fullName>
    </submittedName>
</protein>
<dbReference type="AlphaFoldDB" id="A0A1F7WAB7"/>
<gene>
    <name evidence="1" type="ORF">A2304_03330</name>
</gene>
<accession>A0A1F7WAB7</accession>
<name>A0A1F7WAB7_9BACT</name>
<reference evidence="1 2" key="1">
    <citation type="journal article" date="2016" name="Nat. Commun.">
        <title>Thousands of microbial genomes shed light on interconnected biogeochemical processes in an aquifer system.</title>
        <authorList>
            <person name="Anantharaman K."/>
            <person name="Brown C.T."/>
            <person name="Hug L.A."/>
            <person name="Sharon I."/>
            <person name="Castelle C.J."/>
            <person name="Probst A.J."/>
            <person name="Thomas B.C."/>
            <person name="Singh A."/>
            <person name="Wilkins M.J."/>
            <person name="Karaoz U."/>
            <person name="Brodie E.L."/>
            <person name="Williams K.H."/>
            <person name="Hubbard S.S."/>
            <person name="Banfield J.F."/>
        </authorList>
    </citation>
    <scope>NUCLEOTIDE SEQUENCE [LARGE SCALE GENOMIC DNA]</scope>
</reference>